<keyword evidence="2" id="KW-1185">Reference proteome</keyword>
<dbReference type="Proteomes" id="UP000800200">
    <property type="component" value="Unassembled WGS sequence"/>
</dbReference>
<evidence type="ECO:0000313" key="2">
    <source>
        <dbReference type="Proteomes" id="UP000800200"/>
    </source>
</evidence>
<protein>
    <submittedName>
        <fullName evidence="1">Uncharacterized protein</fullName>
    </submittedName>
</protein>
<dbReference type="EMBL" id="ML994670">
    <property type="protein sequence ID" value="KAF2179129.1"/>
    <property type="molecule type" value="Genomic_DNA"/>
</dbReference>
<dbReference type="OrthoDB" id="3940513at2759"/>
<accession>A0A6A6DLN0</accession>
<gene>
    <name evidence="1" type="ORF">K469DRAFT_801863</name>
</gene>
<organism evidence="1 2">
    <name type="scientific">Zopfia rhizophila CBS 207.26</name>
    <dbReference type="NCBI Taxonomy" id="1314779"/>
    <lineage>
        <taxon>Eukaryota</taxon>
        <taxon>Fungi</taxon>
        <taxon>Dikarya</taxon>
        <taxon>Ascomycota</taxon>
        <taxon>Pezizomycotina</taxon>
        <taxon>Dothideomycetes</taxon>
        <taxon>Dothideomycetes incertae sedis</taxon>
        <taxon>Zopfiaceae</taxon>
        <taxon>Zopfia</taxon>
    </lineage>
</organism>
<evidence type="ECO:0000313" key="1">
    <source>
        <dbReference type="EMBL" id="KAF2179129.1"/>
    </source>
</evidence>
<sequence>FKQVGDVAVQYDPVQAVLPWAGIRFVLQIAVKDYKKFGVVVKGLAWMAELICRHAVLEDLYLRQTSKAAEELHRTLVTLYAAVLIYLSKAK</sequence>
<name>A0A6A6DLN0_9PEZI</name>
<dbReference type="AlphaFoldDB" id="A0A6A6DLN0"/>
<proteinExistence type="predicted"/>
<reference evidence="1" key="1">
    <citation type="journal article" date="2020" name="Stud. Mycol.">
        <title>101 Dothideomycetes genomes: a test case for predicting lifestyles and emergence of pathogens.</title>
        <authorList>
            <person name="Haridas S."/>
            <person name="Albert R."/>
            <person name="Binder M."/>
            <person name="Bloem J."/>
            <person name="Labutti K."/>
            <person name="Salamov A."/>
            <person name="Andreopoulos B."/>
            <person name="Baker S."/>
            <person name="Barry K."/>
            <person name="Bills G."/>
            <person name="Bluhm B."/>
            <person name="Cannon C."/>
            <person name="Castanera R."/>
            <person name="Culley D."/>
            <person name="Daum C."/>
            <person name="Ezra D."/>
            <person name="Gonzalez J."/>
            <person name="Henrissat B."/>
            <person name="Kuo A."/>
            <person name="Liang C."/>
            <person name="Lipzen A."/>
            <person name="Lutzoni F."/>
            <person name="Magnuson J."/>
            <person name="Mondo S."/>
            <person name="Nolan M."/>
            <person name="Ohm R."/>
            <person name="Pangilinan J."/>
            <person name="Park H.-J."/>
            <person name="Ramirez L."/>
            <person name="Alfaro M."/>
            <person name="Sun H."/>
            <person name="Tritt A."/>
            <person name="Yoshinaga Y."/>
            <person name="Zwiers L.-H."/>
            <person name="Turgeon B."/>
            <person name="Goodwin S."/>
            <person name="Spatafora J."/>
            <person name="Crous P."/>
            <person name="Grigoriev I."/>
        </authorList>
    </citation>
    <scope>NUCLEOTIDE SEQUENCE</scope>
    <source>
        <strain evidence="1">CBS 207.26</strain>
    </source>
</reference>
<feature type="non-terminal residue" evidence="1">
    <location>
        <position position="1"/>
    </location>
</feature>